<dbReference type="AlphaFoldDB" id="A0A1N6NVZ0"/>
<dbReference type="EMBL" id="FTMN01000001">
    <property type="protein sequence ID" value="SIP96241.1"/>
    <property type="molecule type" value="Genomic_DNA"/>
</dbReference>
<accession>A0A1N6NVZ0</accession>
<name>A0A1N6NVZ0_9GAMM</name>
<gene>
    <name evidence="2" type="ORF">SAMN05421647_101598</name>
</gene>
<feature type="signal peptide" evidence="1">
    <location>
        <begin position="1"/>
        <end position="22"/>
    </location>
</feature>
<proteinExistence type="predicted"/>
<organism evidence="2 3">
    <name type="scientific">Marinobacterium stanieri</name>
    <dbReference type="NCBI Taxonomy" id="49186"/>
    <lineage>
        <taxon>Bacteria</taxon>
        <taxon>Pseudomonadati</taxon>
        <taxon>Pseudomonadota</taxon>
        <taxon>Gammaproteobacteria</taxon>
        <taxon>Oceanospirillales</taxon>
        <taxon>Oceanospirillaceae</taxon>
        <taxon>Marinobacterium</taxon>
    </lineage>
</organism>
<protein>
    <submittedName>
        <fullName evidence="2">Uncharacterized protein</fullName>
    </submittedName>
</protein>
<evidence type="ECO:0000313" key="3">
    <source>
        <dbReference type="Proteomes" id="UP000186895"/>
    </source>
</evidence>
<dbReference type="RefSeq" id="WP_076460680.1">
    <property type="nucleotide sequence ID" value="NZ_FTMN01000001.1"/>
</dbReference>
<keyword evidence="1" id="KW-0732">Signal</keyword>
<evidence type="ECO:0000313" key="2">
    <source>
        <dbReference type="EMBL" id="SIP96241.1"/>
    </source>
</evidence>
<keyword evidence="3" id="KW-1185">Reference proteome</keyword>
<evidence type="ECO:0000256" key="1">
    <source>
        <dbReference type="SAM" id="SignalP"/>
    </source>
</evidence>
<dbReference type="STRING" id="49186.SAMN05421647_101598"/>
<feature type="chain" id="PRO_5009937325" evidence="1">
    <location>
        <begin position="23"/>
        <end position="183"/>
    </location>
</feature>
<reference evidence="2 3" key="1">
    <citation type="submission" date="2017-01" db="EMBL/GenBank/DDBJ databases">
        <authorList>
            <person name="Mah S.A."/>
            <person name="Swanson W.J."/>
            <person name="Moy G.W."/>
            <person name="Vacquier V.D."/>
        </authorList>
    </citation>
    <scope>NUCLEOTIDE SEQUENCE [LARGE SCALE GENOMIC DNA]</scope>
    <source>
        <strain evidence="2 3">DSM 7027</strain>
    </source>
</reference>
<dbReference type="Proteomes" id="UP000186895">
    <property type="component" value="Unassembled WGS sequence"/>
</dbReference>
<sequence>MLRTIAACYFIFGALFFGTVSAEELVTKNKETIKEISKMLIKLDVNKIVYQVCDKYTYFLNPEEERKAFPDKHYIIPSDDPLYKELVTIAKGSRHEYCDYNYSEFVEEAFEQFLSEGDFFSMYFPAIERIVKGKPASGDQDSVFEALDRSVEKYLLKQRKPTLEKYFKKVGELHERYWACESC</sequence>